<keyword evidence="3" id="KW-1185">Reference proteome</keyword>
<accession>A0A1G7BX92</accession>
<dbReference type="InterPro" id="IPR002347">
    <property type="entry name" value="SDR_fam"/>
</dbReference>
<dbReference type="AlphaFoldDB" id="A0A1G7BX92"/>
<dbReference type="Proteomes" id="UP000198949">
    <property type="component" value="Unassembled WGS sequence"/>
</dbReference>
<organism evidence="2 3">
    <name type="scientific">Glycomyces harbinensis</name>
    <dbReference type="NCBI Taxonomy" id="58114"/>
    <lineage>
        <taxon>Bacteria</taxon>
        <taxon>Bacillati</taxon>
        <taxon>Actinomycetota</taxon>
        <taxon>Actinomycetes</taxon>
        <taxon>Glycomycetales</taxon>
        <taxon>Glycomycetaceae</taxon>
        <taxon>Glycomyces</taxon>
    </lineage>
</organism>
<dbReference type="RefSeq" id="WP_091039875.1">
    <property type="nucleotide sequence ID" value="NZ_FNAD01000018.1"/>
</dbReference>
<dbReference type="InterPro" id="IPR052228">
    <property type="entry name" value="Sec_Metab_Biosynth_Oxidored"/>
</dbReference>
<evidence type="ECO:0000313" key="3">
    <source>
        <dbReference type="Proteomes" id="UP000198949"/>
    </source>
</evidence>
<dbReference type="OrthoDB" id="2860165at2"/>
<sequence length="279" mass="30758">MRTYLITGGTDGMGRGLGLLFLARGDRVIAVASGEAKGKAFLEAAERIGAGDRAQFWRADLSTVAGMKSVASRAVERLDRLDGLVFAAQRFRPEREVTEDGVEYTFAVTYLNRHVLAHDLAGLLERAEAPVIFSLSGSGGLPGKIFWDDPTFARGRYTGMRAAMQASRSVDLDAADFARRHPDSKIRYVLYNPMFVKTAMADPLKQPMKGVTKVMEVLFAQRVEQAVPPMARLMDDPPREALSAFRRGKPLPVDGEDFDPERADRLRALTERLLAEARG</sequence>
<evidence type="ECO:0000256" key="1">
    <source>
        <dbReference type="ARBA" id="ARBA00023002"/>
    </source>
</evidence>
<dbReference type="InterPro" id="IPR036291">
    <property type="entry name" value="NAD(P)-bd_dom_sf"/>
</dbReference>
<dbReference type="Pfam" id="PF00106">
    <property type="entry name" value="adh_short"/>
    <property type="match status" value="1"/>
</dbReference>
<keyword evidence="1" id="KW-0560">Oxidoreductase</keyword>
<protein>
    <submittedName>
        <fullName evidence="2">NAD(P)-dependent dehydrogenase, short-chain alcohol dehydrogenase family</fullName>
    </submittedName>
</protein>
<evidence type="ECO:0000313" key="2">
    <source>
        <dbReference type="EMBL" id="SDE31728.1"/>
    </source>
</evidence>
<dbReference type="Gene3D" id="3.40.50.720">
    <property type="entry name" value="NAD(P)-binding Rossmann-like Domain"/>
    <property type="match status" value="1"/>
</dbReference>
<name>A0A1G7BX92_9ACTN</name>
<proteinExistence type="predicted"/>
<dbReference type="PANTHER" id="PTHR47534">
    <property type="entry name" value="YALI0E05731P"/>
    <property type="match status" value="1"/>
</dbReference>
<dbReference type="EMBL" id="FNAD01000018">
    <property type="protein sequence ID" value="SDE31728.1"/>
    <property type="molecule type" value="Genomic_DNA"/>
</dbReference>
<dbReference type="SUPFAM" id="SSF51735">
    <property type="entry name" value="NAD(P)-binding Rossmann-fold domains"/>
    <property type="match status" value="1"/>
</dbReference>
<dbReference type="GO" id="GO:0016491">
    <property type="term" value="F:oxidoreductase activity"/>
    <property type="evidence" value="ECO:0007669"/>
    <property type="project" value="UniProtKB-KW"/>
</dbReference>
<dbReference type="PANTHER" id="PTHR47534:SF3">
    <property type="entry name" value="ALCOHOL DEHYDROGENASE-LIKE C-TERMINAL DOMAIN-CONTAINING PROTEIN"/>
    <property type="match status" value="1"/>
</dbReference>
<reference evidence="3" key="1">
    <citation type="submission" date="2016-10" db="EMBL/GenBank/DDBJ databases">
        <authorList>
            <person name="Varghese N."/>
            <person name="Submissions S."/>
        </authorList>
    </citation>
    <scope>NUCLEOTIDE SEQUENCE [LARGE SCALE GENOMIC DNA]</scope>
    <source>
        <strain evidence="3">CGMCC 4.3516</strain>
    </source>
</reference>
<dbReference type="STRING" id="58114.SAMN05216270_11830"/>
<gene>
    <name evidence="2" type="ORF">SAMN05216270_11830</name>
</gene>